<gene>
    <name evidence="2" type="ORF">TSOC_002109</name>
</gene>
<dbReference type="Proteomes" id="UP000236333">
    <property type="component" value="Unassembled WGS sequence"/>
</dbReference>
<dbReference type="AlphaFoldDB" id="A0A2J8AF02"/>
<accession>A0A2J8AF02</accession>
<keyword evidence="3" id="KW-1185">Reference proteome</keyword>
<sequence length="901" mass="87028">MPRIRKPRYGGSASKLAACYEILLSGAAGECLEGELGCCSDSCCSSAAVSRALSEYCQHSDAAREAFAASNGLGAIVALPPLLSANLHLRAAAARLVAAAVTEGLLAGGAAGAGAQLAAALGLRLGPGIGRDVAVVHRGPQQEEVGGGEASELAPERLGAGAAGGAAGSGALEAVAGAGAVSSSSGAGMVADKGAAAGSATPPAQLLMESAAGAACGGGGDGGSGAAPGAVLPPLRGASDAAQAVVGACSPAAGCAAGGDVGGVRALALCELVAALLTSAAGCEVLHAMHAPEHVLRLCAAAHLRPPTGRHHDELGCVEREALLDATLLLLRGGPAHHMWRGEAGEAALRAAVVRSSILASELLVQAAEAHQPSAFQPLARGGVSPLAGAAVALASAVAALDQGVVWQADVCQSSEALLGRLCRFVDSAACSLPGDEDPSPAQDPSAEADVFAWGSAPLQRFAAGGAAPQPHAGAAAAAAIRLYGTRYGSVVSDCGRRGAAAGGGGGSTSLEAAAPVAACLAALLGAVGASRAASALDLLAAPLAAVGSLGWERMRALLLCPVDGGLLLGPVAWAAAALAQGLLDPAAAAPPRRSTANALAGRDATWGGVRAEGAGSALPPGAPPLWFSSSDHAALVGALQVWSCAIALAAECQCRAWRVGEDAGRPGNGCGGCACAVRPGGPLAAVAEAAEAMLRVGSGAASGVPGVSGGTVEDAGRAGLSCSGVGVGAAYGAAGSNPGAAYDRQEQLLLALTSVLSAAAEVQHCCRCGNAERAGILAVWERVRRVFDPVRAVPALPPTAGTEPLPYAAGAVLASASPRAAAGPGATGEGADRAALLAPDWQGPGAWGGPATPAAEAAGLEPPGMEPTADAADELADAEAILDECLSCVPGGWASGRQSV</sequence>
<reference evidence="2 3" key="1">
    <citation type="journal article" date="2017" name="Mol. Biol. Evol.">
        <title>The 4-celled Tetrabaena socialis nuclear genome reveals the essential components for genetic control of cell number at the origin of multicellularity in the volvocine lineage.</title>
        <authorList>
            <person name="Featherston J."/>
            <person name="Arakaki Y."/>
            <person name="Hanschen E.R."/>
            <person name="Ferris P.J."/>
            <person name="Michod R.E."/>
            <person name="Olson B.J.S.C."/>
            <person name="Nozaki H."/>
            <person name="Durand P.M."/>
        </authorList>
    </citation>
    <scope>NUCLEOTIDE SEQUENCE [LARGE SCALE GENOMIC DNA]</scope>
    <source>
        <strain evidence="2 3">NIES-571</strain>
    </source>
</reference>
<name>A0A2J8AF02_9CHLO</name>
<proteinExistence type="predicted"/>
<feature type="region of interest" description="Disordered" evidence="1">
    <location>
        <begin position="840"/>
        <end position="862"/>
    </location>
</feature>
<protein>
    <submittedName>
        <fullName evidence="2">Uncharacterized protein</fullName>
    </submittedName>
</protein>
<feature type="compositionally biased region" description="Low complexity" evidence="1">
    <location>
        <begin position="850"/>
        <end position="862"/>
    </location>
</feature>
<organism evidence="2 3">
    <name type="scientific">Tetrabaena socialis</name>
    <dbReference type="NCBI Taxonomy" id="47790"/>
    <lineage>
        <taxon>Eukaryota</taxon>
        <taxon>Viridiplantae</taxon>
        <taxon>Chlorophyta</taxon>
        <taxon>core chlorophytes</taxon>
        <taxon>Chlorophyceae</taxon>
        <taxon>CS clade</taxon>
        <taxon>Chlamydomonadales</taxon>
        <taxon>Tetrabaenaceae</taxon>
        <taxon>Tetrabaena</taxon>
    </lineage>
</organism>
<dbReference type="EMBL" id="PGGS01000038">
    <property type="protein sequence ID" value="PNH11094.1"/>
    <property type="molecule type" value="Genomic_DNA"/>
</dbReference>
<evidence type="ECO:0000313" key="3">
    <source>
        <dbReference type="Proteomes" id="UP000236333"/>
    </source>
</evidence>
<evidence type="ECO:0000256" key="1">
    <source>
        <dbReference type="SAM" id="MobiDB-lite"/>
    </source>
</evidence>
<dbReference type="OrthoDB" id="551101at2759"/>
<evidence type="ECO:0000313" key="2">
    <source>
        <dbReference type="EMBL" id="PNH11094.1"/>
    </source>
</evidence>
<comment type="caution">
    <text evidence="2">The sequence shown here is derived from an EMBL/GenBank/DDBJ whole genome shotgun (WGS) entry which is preliminary data.</text>
</comment>